<keyword evidence="1" id="KW-0646">Protease inhibitor</keyword>
<feature type="signal peptide" evidence="3">
    <location>
        <begin position="1"/>
        <end position="21"/>
    </location>
</feature>
<feature type="chain" id="PRO_5004259836" evidence="3">
    <location>
        <begin position="22"/>
        <end position="398"/>
    </location>
</feature>
<evidence type="ECO:0000313" key="5">
    <source>
        <dbReference type="EMBL" id="AAV91425.1"/>
    </source>
</evidence>
<feature type="domain" description="TIL" evidence="4">
    <location>
        <begin position="283"/>
        <end position="334"/>
    </location>
</feature>
<sequence length="398" mass="44358">MLKPFFILAFTANNLIFTTYADNHPEEKCKGDNEIFVKCPDTVCVPKTCDEVGYPLPCDNLHPGGKCPSKPGCICKENYVRDKHGKCIPIKDCPSCGGDPNAVSGCGVNCERHCADYLGHPIPCEKICHKNSCDCRKGYYYDDRIKKCVKPKECKKCYGPNEEFVKTGICDKSCPKKHDGKNHDKIGKQICKNQCLCKKGYVRALNNTCIRIIDCKEPQCPIHEKYEKNPTCKPRKCSELGFKIKCDDKKPGCVCIDDYVRNNKGVCIPKKECPSCGGDPNAVAGCGLNCNKHCSDIGKKPGPCNTQCHDNACDCRDGFFYDDSTKKCVKPEECKICTKPHEVYDKCPPTCPPQTCESIGKSITVHQKHTNRRASPGVYVKRATIEIKLESVSRKRTV</sequence>
<dbReference type="GO" id="GO:0030414">
    <property type="term" value="F:peptidase inhibitor activity"/>
    <property type="evidence" value="ECO:0007669"/>
    <property type="project" value="UniProtKB-KW"/>
</dbReference>
<feature type="domain" description="TIL" evidence="4">
    <location>
        <begin position="102"/>
        <end position="154"/>
    </location>
</feature>
<dbReference type="InterPro" id="IPR002919">
    <property type="entry name" value="TIL_dom"/>
</dbReference>
<keyword evidence="3" id="KW-0732">Signal</keyword>
<protein>
    <submittedName>
        <fullName evidence="5">Protease inhibitor 3</fullName>
    </submittedName>
</protein>
<evidence type="ECO:0000256" key="1">
    <source>
        <dbReference type="ARBA" id="ARBA00022690"/>
    </source>
</evidence>
<name>Q5MGH5_LONON</name>
<dbReference type="CDD" id="cd19941">
    <property type="entry name" value="TIL"/>
    <property type="match status" value="2"/>
</dbReference>
<dbReference type="Pfam" id="PF01826">
    <property type="entry name" value="TIL"/>
    <property type="match status" value="3"/>
</dbReference>
<reference evidence="5" key="1">
    <citation type="journal article" date="2005" name="Gene">
        <title>A catalog for the transcripts from the venomous structures of the caterpillar Lonomia obliqua: identification of the proteins potentially involved in the coagulation disorder and hemorrhagic syndrome.</title>
        <authorList>
            <person name="Veiga A.B.G."/>
            <person name="Ribeiro J.M.C."/>
            <person name="Guimaraes J.A."/>
            <person name="Francischetti I.M.B."/>
        </authorList>
    </citation>
    <scope>NUCLEOTIDE SEQUENCE</scope>
    <source>
        <tissue evidence="5">Tegument</tissue>
    </source>
</reference>
<feature type="domain" description="TIL" evidence="4">
    <location>
        <begin position="32"/>
        <end position="93"/>
    </location>
</feature>
<evidence type="ECO:0000256" key="2">
    <source>
        <dbReference type="ARBA" id="ARBA00023157"/>
    </source>
</evidence>
<dbReference type="Gene3D" id="2.10.25.10">
    <property type="entry name" value="Laminin"/>
    <property type="match status" value="5"/>
</dbReference>
<dbReference type="PANTHER" id="PTHR23259">
    <property type="entry name" value="RIDDLE"/>
    <property type="match status" value="1"/>
</dbReference>
<keyword evidence="2" id="KW-1015">Disulfide bond</keyword>
<dbReference type="InterPro" id="IPR051368">
    <property type="entry name" value="SerProtInhib-TIL_Domain"/>
</dbReference>
<dbReference type="AlphaFoldDB" id="Q5MGH5"/>
<dbReference type="EMBL" id="AY829811">
    <property type="protein sequence ID" value="AAV91425.1"/>
    <property type="molecule type" value="mRNA"/>
</dbReference>
<accession>Q5MGH5</accession>
<organism evidence="5">
    <name type="scientific">Lonomia obliqua</name>
    <name type="common">Moth</name>
    <dbReference type="NCBI Taxonomy" id="304329"/>
    <lineage>
        <taxon>Eukaryota</taxon>
        <taxon>Metazoa</taxon>
        <taxon>Ecdysozoa</taxon>
        <taxon>Arthropoda</taxon>
        <taxon>Hexapoda</taxon>
        <taxon>Insecta</taxon>
        <taxon>Pterygota</taxon>
        <taxon>Neoptera</taxon>
        <taxon>Endopterygota</taxon>
        <taxon>Lepidoptera</taxon>
        <taxon>Glossata</taxon>
        <taxon>Ditrysia</taxon>
        <taxon>Bombycoidea</taxon>
        <taxon>Saturniidae</taxon>
        <taxon>Hemileucinae</taxon>
        <taxon>Lonomia</taxon>
    </lineage>
</organism>
<dbReference type="SUPFAM" id="SSF57567">
    <property type="entry name" value="Serine protease inhibitors"/>
    <property type="match status" value="3"/>
</dbReference>
<dbReference type="InterPro" id="IPR036084">
    <property type="entry name" value="Ser_inhib-like_sf"/>
</dbReference>
<proteinExistence type="evidence at transcript level"/>
<evidence type="ECO:0000259" key="4">
    <source>
        <dbReference type="Pfam" id="PF01826"/>
    </source>
</evidence>
<dbReference type="PANTHER" id="PTHR23259:SF70">
    <property type="entry name" value="ACCESSORY GLAND PROTEIN ACP62F-RELATED"/>
    <property type="match status" value="1"/>
</dbReference>
<evidence type="ECO:0000256" key="3">
    <source>
        <dbReference type="SAM" id="SignalP"/>
    </source>
</evidence>